<dbReference type="HOGENOM" id="CLU_1495407_0_0_11"/>
<protein>
    <submittedName>
        <fullName evidence="2">Ketosteroid isomerase-like protein</fullName>
    </submittedName>
</protein>
<name>A0A060ZBS5_9ACTN</name>
<evidence type="ECO:0000313" key="1">
    <source>
        <dbReference type="EMBL" id="CDR01287.1"/>
    </source>
</evidence>
<sequence>MSTGYQQADRDRAVVAGFYAAMTRADQQGGFTPEDLATVVDFFENEQEIEINIGAPVGGVFRGPDEIALGRHRMHELCGFTHRDHSLDENIADGPGRVVCIGVNHGKDVAGNPWSMTTIELVDLEDGKVIRKRVFFQDPEFLRQIAREREALLKERLVGEYWRTDNPLIALRKDGTMPTD</sequence>
<dbReference type="InterPro" id="IPR032710">
    <property type="entry name" value="NTF2-like_dom_sf"/>
</dbReference>
<keyword evidence="3" id="KW-1185">Reference proteome</keyword>
<proteinExistence type="predicted"/>
<dbReference type="Gene3D" id="3.10.450.50">
    <property type="match status" value="1"/>
</dbReference>
<dbReference type="Proteomes" id="UP000756710">
    <property type="component" value="Unassembled WGS sequence"/>
</dbReference>
<dbReference type="GeneID" id="32466135"/>
<evidence type="ECO:0000313" key="2">
    <source>
        <dbReference type="EMBL" id="MBP2068572.1"/>
    </source>
</evidence>
<reference evidence="1" key="1">
    <citation type="submission" date="2014-05" db="EMBL/GenBank/DDBJ databases">
        <authorList>
            <person name="Horn Fabian"/>
        </authorList>
    </citation>
    <scope>NUCLEOTIDE SEQUENCE</scope>
</reference>
<dbReference type="EMBL" id="JAGGLR010000044">
    <property type="protein sequence ID" value="MBP2068572.1"/>
    <property type="molecule type" value="Genomic_DNA"/>
</dbReference>
<gene>
    <name evidence="2" type="ORF">J2Z30_009653</name>
    <name evidence="1" type="ORF">SIRAN254</name>
</gene>
<reference evidence="2 3" key="2">
    <citation type="submission" date="2021-03" db="EMBL/GenBank/DDBJ databases">
        <title>Genomic Encyclopedia of Type Strains, Phase IV (KMG-IV): sequencing the most valuable type-strain genomes for metagenomic binning, comparative biology and taxonomic classification.</title>
        <authorList>
            <person name="Goeker M."/>
        </authorList>
    </citation>
    <scope>NUCLEOTIDE SEQUENCE [LARGE SCALE GENOMIC DNA]</scope>
    <source>
        <strain evidence="2 3">DSM 41954</strain>
    </source>
</reference>
<dbReference type="EMBL" id="LK022848">
    <property type="protein sequence ID" value="CDR01287.1"/>
    <property type="molecule type" value="Genomic_DNA"/>
</dbReference>
<accession>A0A060ZBS5</accession>
<organism evidence="1">
    <name type="scientific">Streptomyces iranensis</name>
    <dbReference type="NCBI Taxonomy" id="576784"/>
    <lineage>
        <taxon>Bacteria</taxon>
        <taxon>Bacillati</taxon>
        <taxon>Actinomycetota</taxon>
        <taxon>Actinomycetes</taxon>
        <taxon>Kitasatosporales</taxon>
        <taxon>Streptomycetaceae</taxon>
        <taxon>Streptomyces</taxon>
        <taxon>Streptomyces violaceusniger group</taxon>
    </lineage>
</organism>
<dbReference type="RefSeq" id="WP_044566480.1">
    <property type="nucleotide sequence ID" value="NZ_BAABDR010000040.1"/>
</dbReference>
<dbReference type="SUPFAM" id="SSF54427">
    <property type="entry name" value="NTF2-like"/>
    <property type="match status" value="1"/>
</dbReference>
<evidence type="ECO:0000313" key="3">
    <source>
        <dbReference type="Proteomes" id="UP000756710"/>
    </source>
</evidence>
<dbReference type="AlphaFoldDB" id="A0A060ZBS5"/>